<evidence type="ECO:0000313" key="3">
    <source>
        <dbReference type="Proteomes" id="UP000322873"/>
    </source>
</evidence>
<accession>A0A5M9J6E9</accession>
<feature type="compositionally biased region" description="Basic residues" evidence="1">
    <location>
        <begin position="82"/>
        <end position="95"/>
    </location>
</feature>
<proteinExistence type="predicted"/>
<dbReference type="Proteomes" id="UP000322873">
    <property type="component" value="Unassembled WGS sequence"/>
</dbReference>
<feature type="compositionally biased region" description="Polar residues" evidence="1">
    <location>
        <begin position="24"/>
        <end position="34"/>
    </location>
</feature>
<evidence type="ECO:0000313" key="2">
    <source>
        <dbReference type="EMBL" id="KAA8565078.1"/>
    </source>
</evidence>
<sequence>MHEIVCTATQKTHKIRYEKHQPEKPQSTGGTSPSKNDRSLALDEGETKLPGNQKGREWNASSSHYSIEIKKLSTPAPSSTHLYRKSSRKQGKRKPAPTIPFTVTKERKEKKKTFDKSRLS</sequence>
<feature type="compositionally biased region" description="Basic and acidic residues" evidence="1">
    <location>
        <begin position="35"/>
        <end position="47"/>
    </location>
</feature>
<evidence type="ECO:0000256" key="1">
    <source>
        <dbReference type="SAM" id="MobiDB-lite"/>
    </source>
</evidence>
<name>A0A5M9J6E9_MONFR</name>
<reference evidence="2 3" key="1">
    <citation type="submission" date="2019-06" db="EMBL/GenBank/DDBJ databases">
        <title>Genome Sequence of the Brown Rot Fungal Pathogen Monilinia fructicola.</title>
        <authorList>
            <person name="De Miccolis Angelini R.M."/>
            <person name="Landi L."/>
            <person name="Abate D."/>
            <person name="Pollastro S."/>
            <person name="Romanazzi G."/>
            <person name="Faretra F."/>
        </authorList>
    </citation>
    <scope>NUCLEOTIDE SEQUENCE [LARGE SCALE GENOMIC DNA]</scope>
    <source>
        <strain evidence="2 3">Mfrc123</strain>
    </source>
</reference>
<dbReference type="EMBL" id="VICG01000014">
    <property type="protein sequence ID" value="KAA8565078.1"/>
    <property type="molecule type" value="Genomic_DNA"/>
</dbReference>
<feature type="compositionally biased region" description="Basic and acidic residues" evidence="1">
    <location>
        <begin position="104"/>
        <end position="120"/>
    </location>
</feature>
<organism evidence="2 3">
    <name type="scientific">Monilinia fructicola</name>
    <name type="common">Brown rot fungus</name>
    <name type="synonym">Ciboria fructicola</name>
    <dbReference type="NCBI Taxonomy" id="38448"/>
    <lineage>
        <taxon>Eukaryota</taxon>
        <taxon>Fungi</taxon>
        <taxon>Dikarya</taxon>
        <taxon>Ascomycota</taxon>
        <taxon>Pezizomycotina</taxon>
        <taxon>Leotiomycetes</taxon>
        <taxon>Helotiales</taxon>
        <taxon>Sclerotiniaceae</taxon>
        <taxon>Monilinia</taxon>
    </lineage>
</organism>
<gene>
    <name evidence="2" type="ORF">EYC84_010835</name>
</gene>
<dbReference type="AlphaFoldDB" id="A0A5M9J6E9"/>
<feature type="region of interest" description="Disordered" evidence="1">
    <location>
        <begin position="1"/>
        <end position="120"/>
    </location>
</feature>
<keyword evidence="3" id="KW-1185">Reference proteome</keyword>
<comment type="caution">
    <text evidence="2">The sequence shown here is derived from an EMBL/GenBank/DDBJ whole genome shotgun (WGS) entry which is preliminary data.</text>
</comment>
<protein>
    <submittedName>
        <fullName evidence="2">Uncharacterized protein</fullName>
    </submittedName>
</protein>